<evidence type="ECO:0000313" key="2">
    <source>
        <dbReference type="EMBL" id="MPC12087.1"/>
    </source>
</evidence>
<feature type="compositionally biased region" description="Polar residues" evidence="1">
    <location>
        <begin position="70"/>
        <end position="83"/>
    </location>
</feature>
<dbReference type="AlphaFoldDB" id="A0A5B7CQI9"/>
<sequence length="96" mass="10421">MEEDCEGNRENIHCNGVSEGDETLLTETLQQGSRKPSTCCAHHTPPGPSPHHTTPALGTLVGTCYTTHMTSGNIPEADISSQQPDHRHDLSVQSRF</sequence>
<organism evidence="2 3">
    <name type="scientific">Portunus trituberculatus</name>
    <name type="common">Swimming crab</name>
    <name type="synonym">Neptunus trituberculatus</name>
    <dbReference type="NCBI Taxonomy" id="210409"/>
    <lineage>
        <taxon>Eukaryota</taxon>
        <taxon>Metazoa</taxon>
        <taxon>Ecdysozoa</taxon>
        <taxon>Arthropoda</taxon>
        <taxon>Crustacea</taxon>
        <taxon>Multicrustacea</taxon>
        <taxon>Malacostraca</taxon>
        <taxon>Eumalacostraca</taxon>
        <taxon>Eucarida</taxon>
        <taxon>Decapoda</taxon>
        <taxon>Pleocyemata</taxon>
        <taxon>Brachyura</taxon>
        <taxon>Eubrachyura</taxon>
        <taxon>Portunoidea</taxon>
        <taxon>Portunidae</taxon>
        <taxon>Portuninae</taxon>
        <taxon>Portunus</taxon>
    </lineage>
</organism>
<protein>
    <submittedName>
        <fullName evidence="2">Uncharacterized protein</fullName>
    </submittedName>
</protein>
<dbReference type="EMBL" id="VSRR010000197">
    <property type="protein sequence ID" value="MPC12087.1"/>
    <property type="molecule type" value="Genomic_DNA"/>
</dbReference>
<feature type="region of interest" description="Disordered" evidence="1">
    <location>
        <begin position="70"/>
        <end position="96"/>
    </location>
</feature>
<feature type="compositionally biased region" description="Basic and acidic residues" evidence="1">
    <location>
        <begin position="1"/>
        <end position="12"/>
    </location>
</feature>
<comment type="caution">
    <text evidence="2">The sequence shown here is derived from an EMBL/GenBank/DDBJ whole genome shotgun (WGS) entry which is preliminary data.</text>
</comment>
<accession>A0A5B7CQI9</accession>
<reference evidence="2 3" key="1">
    <citation type="submission" date="2019-05" db="EMBL/GenBank/DDBJ databases">
        <title>Another draft genome of Portunus trituberculatus and its Hox gene families provides insights of decapod evolution.</title>
        <authorList>
            <person name="Jeong J.-H."/>
            <person name="Song I."/>
            <person name="Kim S."/>
            <person name="Choi T."/>
            <person name="Kim D."/>
            <person name="Ryu S."/>
            <person name="Kim W."/>
        </authorList>
    </citation>
    <scope>NUCLEOTIDE SEQUENCE [LARGE SCALE GENOMIC DNA]</scope>
    <source>
        <tissue evidence="2">Muscle</tissue>
    </source>
</reference>
<keyword evidence="3" id="KW-1185">Reference proteome</keyword>
<evidence type="ECO:0000256" key="1">
    <source>
        <dbReference type="SAM" id="MobiDB-lite"/>
    </source>
</evidence>
<dbReference type="Proteomes" id="UP000324222">
    <property type="component" value="Unassembled WGS sequence"/>
</dbReference>
<proteinExistence type="predicted"/>
<name>A0A5B7CQI9_PORTR</name>
<evidence type="ECO:0000313" key="3">
    <source>
        <dbReference type="Proteomes" id="UP000324222"/>
    </source>
</evidence>
<feature type="region of interest" description="Disordered" evidence="1">
    <location>
        <begin position="1"/>
        <end position="55"/>
    </location>
</feature>
<feature type="compositionally biased region" description="Polar residues" evidence="1">
    <location>
        <begin position="25"/>
        <end position="36"/>
    </location>
</feature>
<gene>
    <name evidence="2" type="ORF">E2C01_004764</name>
</gene>